<dbReference type="SUPFAM" id="SSF52821">
    <property type="entry name" value="Rhodanese/Cell cycle control phosphatase"/>
    <property type="match status" value="1"/>
</dbReference>
<dbReference type="GO" id="GO:0004792">
    <property type="term" value="F:thiosulfate-cyanide sulfurtransferase activity"/>
    <property type="evidence" value="ECO:0007669"/>
    <property type="project" value="TreeGrafter"/>
</dbReference>
<gene>
    <name evidence="2" type="ORF">BDK51DRAFT_15586</name>
</gene>
<organism evidence="2 3">
    <name type="scientific">Blyttiomyces helicus</name>
    <dbReference type="NCBI Taxonomy" id="388810"/>
    <lineage>
        <taxon>Eukaryota</taxon>
        <taxon>Fungi</taxon>
        <taxon>Fungi incertae sedis</taxon>
        <taxon>Chytridiomycota</taxon>
        <taxon>Chytridiomycota incertae sedis</taxon>
        <taxon>Chytridiomycetes</taxon>
        <taxon>Chytridiomycetes incertae sedis</taxon>
        <taxon>Blyttiomyces</taxon>
    </lineage>
</organism>
<feature type="non-terminal residue" evidence="2">
    <location>
        <position position="1"/>
    </location>
</feature>
<reference evidence="3" key="1">
    <citation type="journal article" date="2018" name="Nat. Microbiol.">
        <title>Leveraging single-cell genomics to expand the fungal tree of life.</title>
        <authorList>
            <person name="Ahrendt S.R."/>
            <person name="Quandt C.A."/>
            <person name="Ciobanu D."/>
            <person name="Clum A."/>
            <person name="Salamov A."/>
            <person name="Andreopoulos B."/>
            <person name="Cheng J.F."/>
            <person name="Woyke T."/>
            <person name="Pelin A."/>
            <person name="Henrissat B."/>
            <person name="Reynolds N.K."/>
            <person name="Benny G.L."/>
            <person name="Smith M.E."/>
            <person name="James T.Y."/>
            <person name="Grigoriev I.V."/>
        </authorList>
    </citation>
    <scope>NUCLEOTIDE SEQUENCE [LARGE SCALE GENOMIC DNA]</scope>
</reference>
<dbReference type="PROSITE" id="PS50206">
    <property type="entry name" value="RHODANESE_3"/>
    <property type="match status" value="1"/>
</dbReference>
<evidence type="ECO:0000313" key="2">
    <source>
        <dbReference type="EMBL" id="RKO90665.1"/>
    </source>
</evidence>
<evidence type="ECO:0000313" key="3">
    <source>
        <dbReference type="Proteomes" id="UP000269721"/>
    </source>
</evidence>
<accession>A0A4P9WFM3</accession>
<evidence type="ECO:0000259" key="1">
    <source>
        <dbReference type="PROSITE" id="PS50206"/>
    </source>
</evidence>
<dbReference type="EMBL" id="KZ995441">
    <property type="protein sequence ID" value="RKO90665.1"/>
    <property type="molecule type" value="Genomic_DNA"/>
</dbReference>
<dbReference type="Pfam" id="PF00581">
    <property type="entry name" value="Rhodanese"/>
    <property type="match status" value="1"/>
</dbReference>
<keyword evidence="3" id="KW-1185">Reference proteome</keyword>
<dbReference type="OrthoDB" id="566238at2759"/>
<proteinExistence type="predicted"/>
<dbReference type="InterPro" id="IPR001763">
    <property type="entry name" value="Rhodanese-like_dom"/>
</dbReference>
<name>A0A4P9WFM3_9FUNG</name>
<dbReference type="Gene3D" id="3.40.250.10">
    <property type="entry name" value="Rhodanese-like domain"/>
    <property type="match status" value="1"/>
</dbReference>
<protein>
    <submittedName>
        <fullName evidence="2">Rhodanese-like domain-containing protein</fullName>
    </submittedName>
</protein>
<dbReference type="GO" id="GO:0005739">
    <property type="term" value="C:mitochondrion"/>
    <property type="evidence" value="ECO:0007669"/>
    <property type="project" value="TreeGrafter"/>
</dbReference>
<dbReference type="PANTHER" id="PTHR44086">
    <property type="entry name" value="THIOSULFATE SULFURTRANSFERASE RDL2, MITOCHONDRIAL-RELATED"/>
    <property type="match status" value="1"/>
</dbReference>
<dbReference type="Proteomes" id="UP000269721">
    <property type="component" value="Unassembled WGS sequence"/>
</dbReference>
<feature type="domain" description="Rhodanese" evidence="1">
    <location>
        <begin position="1"/>
        <end position="99"/>
    </location>
</feature>
<dbReference type="SMART" id="SM00450">
    <property type="entry name" value="RHOD"/>
    <property type="match status" value="1"/>
</dbReference>
<dbReference type="AlphaFoldDB" id="A0A4P9WFM3"/>
<dbReference type="InterPro" id="IPR036873">
    <property type="entry name" value="Rhodanese-like_dom_sf"/>
</dbReference>
<sequence length="102" mass="11348">DYVLIDVRRREEVEQGSIPTAKHVPVADIGTAFLLPPTTFAAVYGFKPPAKDANIIFYCKSGVRSLIAVKFARDLGFANTKTYEGSWDEWDAEAQKPKPESE</sequence>
<dbReference type="PANTHER" id="PTHR44086:SF10">
    <property type="entry name" value="THIOSULFATE SULFURTRANSFERASE_RHODANESE-LIKE DOMAIN-CONTAINING PROTEIN 3"/>
    <property type="match status" value="1"/>
</dbReference>